<reference evidence="3 4" key="1">
    <citation type="journal article" date="2015" name="Antonie Van Leeuwenhoek">
        <title>Prauserella endophytica sp. nov., an endophytic actinobacterium isolated from Tamarix taklamakanensis.</title>
        <authorList>
            <person name="Liu J.M."/>
            <person name="Habden X."/>
            <person name="Guo L."/>
            <person name="Tuo L."/>
            <person name="Jiang Z.K."/>
            <person name="Liu S.W."/>
            <person name="Liu X.F."/>
            <person name="Chen L."/>
            <person name="Li R.F."/>
            <person name="Zhang Y.Q."/>
            <person name="Sun C.H."/>
        </authorList>
    </citation>
    <scope>NUCLEOTIDE SEQUENCE [LARGE SCALE GENOMIC DNA]</scope>
    <source>
        <strain evidence="3 4">CGMCC 4.7182</strain>
    </source>
</reference>
<keyword evidence="4" id="KW-1185">Reference proteome</keyword>
<comment type="caution">
    <text evidence="3">The sequence shown here is derived from an EMBL/GenBank/DDBJ whole genome shotgun (WGS) entry which is preliminary data.</text>
</comment>
<organism evidence="3 4">
    <name type="scientific">Prauserella endophytica</name>
    <dbReference type="NCBI Taxonomy" id="1592324"/>
    <lineage>
        <taxon>Bacteria</taxon>
        <taxon>Bacillati</taxon>
        <taxon>Actinomycetota</taxon>
        <taxon>Actinomycetes</taxon>
        <taxon>Pseudonocardiales</taxon>
        <taxon>Pseudonocardiaceae</taxon>
        <taxon>Prauserella</taxon>
        <taxon>Prauserella coralliicola group</taxon>
    </lineage>
</organism>
<comment type="similarity">
    <text evidence="1">Belongs to the asp23 family.</text>
</comment>
<sequence length="118" mass="12520">MTGAAVAEERGTLEIAHAVVRKVAEHAADRVDGTERTTRRVSGLGSGLRGASVKVSGHGNDVDLALELALRYPAAVGEVVERVRAAVTDEVERITSYRVRALDVTVSALLAETRTRVS</sequence>
<dbReference type="EMBL" id="SWMS01000002">
    <property type="protein sequence ID" value="TKG72916.1"/>
    <property type="molecule type" value="Genomic_DNA"/>
</dbReference>
<feature type="region of interest" description="Disordered" evidence="2">
    <location>
        <begin position="30"/>
        <end position="50"/>
    </location>
</feature>
<name>A0ABY2SBR1_9PSEU</name>
<evidence type="ECO:0000313" key="4">
    <source>
        <dbReference type="Proteomes" id="UP000309992"/>
    </source>
</evidence>
<dbReference type="RefSeq" id="WP_112270262.1">
    <property type="nucleotide sequence ID" value="NZ_SWMS01000002.1"/>
</dbReference>
<gene>
    <name evidence="3" type="ORF">FCN18_06785</name>
</gene>
<evidence type="ECO:0000256" key="1">
    <source>
        <dbReference type="ARBA" id="ARBA00005721"/>
    </source>
</evidence>
<dbReference type="Pfam" id="PF03780">
    <property type="entry name" value="Asp23"/>
    <property type="match status" value="1"/>
</dbReference>
<proteinExistence type="inferred from homology"/>
<dbReference type="Proteomes" id="UP000309992">
    <property type="component" value="Unassembled WGS sequence"/>
</dbReference>
<protein>
    <submittedName>
        <fullName evidence="3">Asp23/Gls24 family envelope stress response protein</fullName>
    </submittedName>
</protein>
<evidence type="ECO:0000313" key="3">
    <source>
        <dbReference type="EMBL" id="TKG72916.1"/>
    </source>
</evidence>
<accession>A0ABY2SBR1</accession>
<dbReference type="InterPro" id="IPR005531">
    <property type="entry name" value="Asp23"/>
</dbReference>
<evidence type="ECO:0000256" key="2">
    <source>
        <dbReference type="SAM" id="MobiDB-lite"/>
    </source>
</evidence>